<evidence type="ECO:0000256" key="1">
    <source>
        <dbReference type="SAM" id="Phobius"/>
    </source>
</evidence>
<accession>A0A2T3ITN1</accession>
<evidence type="ECO:0000313" key="3">
    <source>
        <dbReference type="Proteomes" id="UP000241222"/>
    </source>
</evidence>
<reference evidence="2 3" key="1">
    <citation type="submission" date="2018-03" db="EMBL/GenBank/DDBJ databases">
        <title>Whole genome sequencing of Histamine producing bacteria.</title>
        <authorList>
            <person name="Butler K."/>
        </authorList>
    </citation>
    <scope>NUCLEOTIDE SEQUENCE [LARGE SCALE GENOMIC DNA]</scope>
    <source>
        <strain evidence="2 3">JCM 13586</strain>
    </source>
</reference>
<feature type="transmembrane region" description="Helical" evidence="1">
    <location>
        <begin position="12"/>
        <end position="37"/>
    </location>
</feature>
<keyword evidence="3" id="KW-1185">Reference proteome</keyword>
<dbReference type="EMBL" id="PYMH01000013">
    <property type="protein sequence ID" value="PSU31708.1"/>
    <property type="molecule type" value="Genomic_DNA"/>
</dbReference>
<dbReference type="AlphaFoldDB" id="A0A2T3ITN1"/>
<keyword evidence="1" id="KW-1133">Transmembrane helix</keyword>
<gene>
    <name evidence="2" type="ORF">C9I99_21205</name>
</gene>
<proteinExistence type="predicted"/>
<feature type="transmembrane region" description="Helical" evidence="1">
    <location>
        <begin position="74"/>
        <end position="94"/>
    </location>
</feature>
<evidence type="ECO:0000313" key="2">
    <source>
        <dbReference type="EMBL" id="PSU31708.1"/>
    </source>
</evidence>
<organism evidence="2 3">
    <name type="scientific">Photobacterium lutimaris</name>
    <dbReference type="NCBI Taxonomy" id="388278"/>
    <lineage>
        <taxon>Bacteria</taxon>
        <taxon>Pseudomonadati</taxon>
        <taxon>Pseudomonadota</taxon>
        <taxon>Gammaproteobacteria</taxon>
        <taxon>Vibrionales</taxon>
        <taxon>Vibrionaceae</taxon>
        <taxon>Photobacterium</taxon>
    </lineage>
</organism>
<feature type="transmembrane region" description="Helical" evidence="1">
    <location>
        <begin position="49"/>
        <end position="68"/>
    </location>
</feature>
<comment type="caution">
    <text evidence="2">The sequence shown here is derived from an EMBL/GenBank/DDBJ whole genome shotgun (WGS) entry which is preliminary data.</text>
</comment>
<keyword evidence="1" id="KW-0472">Membrane</keyword>
<name>A0A2T3ITN1_9GAMM</name>
<dbReference type="Proteomes" id="UP000241222">
    <property type="component" value="Unassembled WGS sequence"/>
</dbReference>
<protein>
    <submittedName>
        <fullName evidence="2">Uncharacterized protein</fullName>
    </submittedName>
</protein>
<keyword evidence="1" id="KW-0812">Transmembrane</keyword>
<sequence>MGGVLDFGKHMINIIMALSVAYLYCSFSYAVSLHTNGLKFSEISQPKKLLFIASLPALLIRKALAGIVGNEAAINIMMVIAFCVTLWVAVANFVRIAVG</sequence>